<dbReference type="EMBL" id="CM039438">
    <property type="protein sequence ID" value="KAI4298412.1"/>
    <property type="molecule type" value="Genomic_DNA"/>
</dbReference>
<proteinExistence type="predicted"/>
<dbReference type="Proteomes" id="UP000828941">
    <property type="component" value="Chromosome 13"/>
</dbReference>
<reference evidence="1 2" key="1">
    <citation type="journal article" date="2022" name="DNA Res.">
        <title>Chromosomal-level genome assembly of the orchid tree Bauhinia variegata (Leguminosae; Cercidoideae) supports the allotetraploid origin hypothesis of Bauhinia.</title>
        <authorList>
            <person name="Zhong Y."/>
            <person name="Chen Y."/>
            <person name="Zheng D."/>
            <person name="Pang J."/>
            <person name="Liu Y."/>
            <person name="Luo S."/>
            <person name="Meng S."/>
            <person name="Qian L."/>
            <person name="Wei D."/>
            <person name="Dai S."/>
            <person name="Zhou R."/>
        </authorList>
    </citation>
    <scope>NUCLEOTIDE SEQUENCE [LARGE SCALE GENOMIC DNA]</scope>
    <source>
        <strain evidence="1">BV-YZ2020</strain>
    </source>
</reference>
<comment type="caution">
    <text evidence="1">The sequence shown here is derived from an EMBL/GenBank/DDBJ whole genome shotgun (WGS) entry which is preliminary data.</text>
</comment>
<evidence type="ECO:0000313" key="1">
    <source>
        <dbReference type="EMBL" id="KAI4298412.1"/>
    </source>
</evidence>
<name>A0ACB9KMB6_BAUVA</name>
<accession>A0ACB9KMB6</accession>
<keyword evidence="2" id="KW-1185">Reference proteome</keyword>
<evidence type="ECO:0000313" key="2">
    <source>
        <dbReference type="Proteomes" id="UP000828941"/>
    </source>
</evidence>
<organism evidence="1 2">
    <name type="scientific">Bauhinia variegata</name>
    <name type="common">Purple orchid tree</name>
    <name type="synonym">Phanera variegata</name>
    <dbReference type="NCBI Taxonomy" id="167791"/>
    <lineage>
        <taxon>Eukaryota</taxon>
        <taxon>Viridiplantae</taxon>
        <taxon>Streptophyta</taxon>
        <taxon>Embryophyta</taxon>
        <taxon>Tracheophyta</taxon>
        <taxon>Spermatophyta</taxon>
        <taxon>Magnoliopsida</taxon>
        <taxon>eudicotyledons</taxon>
        <taxon>Gunneridae</taxon>
        <taxon>Pentapetalae</taxon>
        <taxon>rosids</taxon>
        <taxon>fabids</taxon>
        <taxon>Fabales</taxon>
        <taxon>Fabaceae</taxon>
        <taxon>Cercidoideae</taxon>
        <taxon>Cercideae</taxon>
        <taxon>Bauhiniinae</taxon>
        <taxon>Bauhinia</taxon>
    </lineage>
</organism>
<gene>
    <name evidence="1" type="ORF">L6164_031977</name>
</gene>
<sequence length="729" mass="82115">MLLKFRLLGPWKHNRWKKGFRFFTTHCQASEFHDGHVVVTNKLIAQHVEAGELEAARQLFDGMPVRTVVSWNTMISAYSKCQKYDETLALASLMHRYHCKLNEISFSTVLSVCAHSRSLRQGKQVHSLLLKSGSERFDLVGSALLYFYARCYEIEEAKLVFDELHDGNELLWSLMLVGFVQCNMMSDALDVFQKMPTRDVVAWTTLISGYAKRENGRGKALELFGLMRKSSVVLPNEFTLDCIIRTCARLRVLSLGKAAHGLCIKYGFELDNSIGGALIEFYCDCEAIDDAKKVFERIEKACLNVSNSLIGWLITMGRIEEAEMIFYGLKERNTISYNLMIKGYAIDGQVEKSRRLFQKMNPKTITSSNTMISVYSRNGELDKAVKLFDKSKDERNSVTWNSMMSGYIFNDQHEEALNLYVTMRRLSIDYTRSTFSVLLHACTCLGSLQQGQLLHGHLSKTPFEANVYVGTALIDMYSKCGRLADAQRSFTSISSPNVAAWTALINGYAYHGLGSNAIVLFKSMLAQGVSPNDTTFVGILSACGHAGLVDEGLRIFHSMERCYKVTPSIEHYTCVVDLLGRSGHLKEAEEFIKQMPLKADGVIWGALLNACWFWKDMELGERAAEKLFSLDPKPVSAFIILSNIYAVLGKWGHKTKLRKRLESLGLRKEPGCSWIVLNNNIHLFSVEDRTHPCSDVIYATVDHITATINSIQPFIFSYTNEGGSFSNAI</sequence>
<protein>
    <submittedName>
        <fullName evidence="1">Uncharacterized protein</fullName>
    </submittedName>
</protein>